<reference evidence="4" key="1">
    <citation type="journal article" date="2015" name="Nature">
        <title>Complex archaea that bridge the gap between prokaryotes and eukaryotes.</title>
        <authorList>
            <person name="Spang A."/>
            <person name="Saw J.H."/>
            <person name="Jorgensen S.L."/>
            <person name="Zaremba-Niedzwiedzka K."/>
            <person name="Martijn J."/>
            <person name="Lind A.E."/>
            <person name="van Eijk R."/>
            <person name="Schleper C."/>
            <person name="Guy L."/>
            <person name="Ettema T.J."/>
        </authorList>
    </citation>
    <scope>NUCLEOTIDE SEQUENCE</scope>
</reference>
<dbReference type="InterPro" id="IPR050654">
    <property type="entry name" value="AChE-related_enzymes"/>
</dbReference>
<evidence type="ECO:0000259" key="3">
    <source>
        <dbReference type="Pfam" id="PF00135"/>
    </source>
</evidence>
<gene>
    <name evidence="4" type="ORF">LCGC14_0753700</name>
</gene>
<dbReference type="ESTHER" id="9zzzz-a0a0f9sne4">
    <property type="family name" value="Carb_B_Bacteria"/>
</dbReference>
<evidence type="ECO:0000313" key="4">
    <source>
        <dbReference type="EMBL" id="KKN38416.1"/>
    </source>
</evidence>
<dbReference type="AlphaFoldDB" id="A0A0F9SNE4"/>
<dbReference type="InterPro" id="IPR029058">
    <property type="entry name" value="AB_hydrolase_fold"/>
</dbReference>
<dbReference type="SUPFAM" id="SSF53474">
    <property type="entry name" value="alpha/beta-Hydrolases"/>
    <property type="match status" value="1"/>
</dbReference>
<dbReference type="Gene3D" id="3.40.50.1820">
    <property type="entry name" value="alpha/beta hydrolase"/>
    <property type="match status" value="1"/>
</dbReference>
<dbReference type="GO" id="GO:0005615">
    <property type="term" value="C:extracellular space"/>
    <property type="evidence" value="ECO:0007669"/>
    <property type="project" value="TreeGrafter"/>
</dbReference>
<dbReference type="InterPro" id="IPR019826">
    <property type="entry name" value="Carboxylesterase_B_AS"/>
</dbReference>
<comment type="similarity">
    <text evidence="1">Belongs to the type-B carboxylesterase/lipase family.</text>
</comment>
<keyword evidence="2" id="KW-0378">Hydrolase</keyword>
<dbReference type="PROSITE" id="PS00122">
    <property type="entry name" value="CARBOXYLESTERASE_B_1"/>
    <property type="match status" value="1"/>
</dbReference>
<dbReference type="GO" id="GO:0019695">
    <property type="term" value="P:choline metabolic process"/>
    <property type="evidence" value="ECO:0007669"/>
    <property type="project" value="TreeGrafter"/>
</dbReference>
<dbReference type="Pfam" id="PF00135">
    <property type="entry name" value="COesterase"/>
    <property type="match status" value="1"/>
</dbReference>
<evidence type="ECO:0000256" key="1">
    <source>
        <dbReference type="ARBA" id="ARBA00005964"/>
    </source>
</evidence>
<organism evidence="4">
    <name type="scientific">marine sediment metagenome</name>
    <dbReference type="NCBI Taxonomy" id="412755"/>
    <lineage>
        <taxon>unclassified sequences</taxon>
        <taxon>metagenomes</taxon>
        <taxon>ecological metagenomes</taxon>
    </lineage>
</organism>
<dbReference type="PANTHER" id="PTHR43918:SF4">
    <property type="entry name" value="CARBOXYLIC ESTER HYDROLASE"/>
    <property type="match status" value="1"/>
</dbReference>
<dbReference type="InterPro" id="IPR002018">
    <property type="entry name" value="CarbesteraseB"/>
</dbReference>
<accession>A0A0F9SNE4</accession>
<dbReference type="GO" id="GO:0005886">
    <property type="term" value="C:plasma membrane"/>
    <property type="evidence" value="ECO:0007669"/>
    <property type="project" value="TreeGrafter"/>
</dbReference>
<sequence length="502" mass="56245">MITVEEDCIVETIMGKVRGYKRRGVIKFKGIRYASPPVDALRFKPPSPVESWTGVRDTLKYSPISPQPLSSLENMFGEAPKQDEASCLTLNIWTQAIDDKRRPVMFFIHGGGFLTGNGGSLDGSRLVLRGDVVVVSINYRLGVLGFLYVPETPEITANNGLQDMVAALKWTIENISKFGGDPKNLTIFGESAGASAVACLLAMPSAKGLFQKAILQSTAARKNRFSVESGKKIYESTIQKLGIKKGDINALYKVQAEEIIKTQTTLERIGVGRPMVGPVIDGKILPEHPLEAIRKGFAKDIKIFIGSNLDENKLWTMWNPKASEITEEGLLKSTMRVMRALKKNEGKAEELIKVYKRTRKSPRDLEDAILTDYTFHIASIRIAEYQSQYQPNTFMYLFTWKSPMEGGKYGAMHILELPFVFGLMGDKAMGVYPRKTPETQELSEKMMDAWIAFAHTGNPNHENIPTLPAYDLQKRATIFFDREITIVEDPYSDERAIWDDLV</sequence>
<dbReference type="PANTHER" id="PTHR43918">
    <property type="entry name" value="ACETYLCHOLINESTERASE"/>
    <property type="match status" value="1"/>
</dbReference>
<name>A0A0F9SNE4_9ZZZZ</name>
<dbReference type="EMBL" id="LAZR01001831">
    <property type="protein sequence ID" value="KKN38416.1"/>
    <property type="molecule type" value="Genomic_DNA"/>
</dbReference>
<protein>
    <recommendedName>
        <fullName evidence="3">Carboxylesterase type B domain-containing protein</fullName>
    </recommendedName>
</protein>
<dbReference type="GO" id="GO:0003990">
    <property type="term" value="F:acetylcholinesterase activity"/>
    <property type="evidence" value="ECO:0007669"/>
    <property type="project" value="TreeGrafter"/>
</dbReference>
<evidence type="ECO:0000256" key="2">
    <source>
        <dbReference type="ARBA" id="ARBA00022801"/>
    </source>
</evidence>
<comment type="caution">
    <text evidence="4">The sequence shown here is derived from an EMBL/GenBank/DDBJ whole genome shotgun (WGS) entry which is preliminary data.</text>
</comment>
<dbReference type="GO" id="GO:0006581">
    <property type="term" value="P:acetylcholine catabolic process"/>
    <property type="evidence" value="ECO:0007669"/>
    <property type="project" value="TreeGrafter"/>
</dbReference>
<proteinExistence type="inferred from homology"/>
<feature type="domain" description="Carboxylesterase type B" evidence="3">
    <location>
        <begin position="8"/>
        <end position="485"/>
    </location>
</feature>